<proteinExistence type="predicted"/>
<sequence length="76" mass="8677">MDEMHTPTGDLVRAYLLCTDDPNVMRITLRRFPRRGTPFKDFEIDLTLNQAHDFGLEILNAAVFEAEVTVSQPPTQ</sequence>
<accession>A0A0F9LWT4</accession>
<name>A0A0F9LWT4_9ZZZZ</name>
<protein>
    <submittedName>
        <fullName evidence="1">Uncharacterized protein</fullName>
    </submittedName>
</protein>
<dbReference type="EMBL" id="LAZR01005704">
    <property type="protein sequence ID" value="KKM97818.1"/>
    <property type="molecule type" value="Genomic_DNA"/>
</dbReference>
<comment type="caution">
    <text evidence="1">The sequence shown here is derived from an EMBL/GenBank/DDBJ whole genome shotgun (WGS) entry which is preliminary data.</text>
</comment>
<organism evidence="1">
    <name type="scientific">marine sediment metagenome</name>
    <dbReference type="NCBI Taxonomy" id="412755"/>
    <lineage>
        <taxon>unclassified sequences</taxon>
        <taxon>metagenomes</taxon>
        <taxon>ecological metagenomes</taxon>
    </lineage>
</organism>
<reference evidence="1" key="1">
    <citation type="journal article" date="2015" name="Nature">
        <title>Complex archaea that bridge the gap between prokaryotes and eukaryotes.</title>
        <authorList>
            <person name="Spang A."/>
            <person name="Saw J.H."/>
            <person name="Jorgensen S.L."/>
            <person name="Zaremba-Niedzwiedzka K."/>
            <person name="Martijn J."/>
            <person name="Lind A.E."/>
            <person name="van Eijk R."/>
            <person name="Schleper C."/>
            <person name="Guy L."/>
            <person name="Ettema T.J."/>
        </authorList>
    </citation>
    <scope>NUCLEOTIDE SEQUENCE</scope>
</reference>
<gene>
    <name evidence="1" type="ORF">LCGC14_1164170</name>
</gene>
<evidence type="ECO:0000313" key="1">
    <source>
        <dbReference type="EMBL" id="KKM97818.1"/>
    </source>
</evidence>
<dbReference type="AlphaFoldDB" id="A0A0F9LWT4"/>